<dbReference type="EMBL" id="AFBQ01000311">
    <property type="protein sequence ID" value="EHY30576.1"/>
    <property type="molecule type" value="Genomic_DNA"/>
</dbReference>
<dbReference type="OrthoDB" id="6975458at2"/>
<name>H3KH33_9BURK</name>
<dbReference type="GO" id="GO:0046930">
    <property type="term" value="C:pore complex"/>
    <property type="evidence" value="ECO:0007669"/>
    <property type="project" value="UniProtKB-KW"/>
</dbReference>
<keyword evidence="9" id="KW-0472">Membrane</keyword>
<dbReference type="GO" id="GO:0006811">
    <property type="term" value="P:monoatomic ion transport"/>
    <property type="evidence" value="ECO:0007669"/>
    <property type="project" value="UniProtKB-KW"/>
</dbReference>
<evidence type="ECO:0000256" key="8">
    <source>
        <dbReference type="ARBA" id="ARBA00023114"/>
    </source>
</evidence>
<protein>
    <submittedName>
        <fullName evidence="13">Gram-negative porin</fullName>
    </submittedName>
</protein>
<keyword evidence="4" id="KW-1134">Transmembrane beta strand</keyword>
<evidence type="ECO:0000256" key="9">
    <source>
        <dbReference type="ARBA" id="ARBA00023136"/>
    </source>
</evidence>
<dbReference type="HOGENOM" id="CLU_038238_1_2_4"/>
<evidence type="ECO:0000256" key="4">
    <source>
        <dbReference type="ARBA" id="ARBA00022452"/>
    </source>
</evidence>
<keyword evidence="3" id="KW-0813">Transport</keyword>
<dbReference type="CDD" id="cd00342">
    <property type="entry name" value="gram_neg_porins"/>
    <property type="match status" value="1"/>
</dbReference>
<dbReference type="PANTHER" id="PTHR34501:SF9">
    <property type="entry name" value="MAJOR OUTER MEMBRANE PROTEIN P.IA"/>
    <property type="match status" value="1"/>
</dbReference>
<keyword evidence="14" id="KW-1185">Reference proteome</keyword>
<dbReference type="GO" id="GO:0009279">
    <property type="term" value="C:cell outer membrane"/>
    <property type="evidence" value="ECO:0007669"/>
    <property type="project" value="UniProtKB-SubCell"/>
</dbReference>
<evidence type="ECO:0000256" key="10">
    <source>
        <dbReference type="ARBA" id="ARBA00023237"/>
    </source>
</evidence>
<evidence type="ECO:0000256" key="11">
    <source>
        <dbReference type="SAM" id="SignalP"/>
    </source>
</evidence>
<dbReference type="InterPro" id="IPR033900">
    <property type="entry name" value="Gram_neg_porin_domain"/>
</dbReference>
<evidence type="ECO:0000313" key="13">
    <source>
        <dbReference type="EMBL" id="EHY30576.1"/>
    </source>
</evidence>
<evidence type="ECO:0000256" key="6">
    <source>
        <dbReference type="ARBA" id="ARBA00022729"/>
    </source>
</evidence>
<dbReference type="InterPro" id="IPR023614">
    <property type="entry name" value="Porin_dom_sf"/>
</dbReference>
<gene>
    <name evidence="13" type="ORF">HMPREF9440_02072</name>
</gene>
<reference evidence="13 14" key="1">
    <citation type="submission" date="2011-11" db="EMBL/GenBank/DDBJ databases">
        <authorList>
            <person name="Weinstock G."/>
            <person name="Sodergren E."/>
            <person name="Clifton S."/>
            <person name="Fulton L."/>
            <person name="Fulton B."/>
            <person name="Courtney L."/>
            <person name="Fronick C."/>
            <person name="Harrison M."/>
            <person name="Strong C."/>
            <person name="Farmer C."/>
            <person name="Delahaunty K."/>
            <person name="Markovic C."/>
            <person name="Hall O."/>
            <person name="Minx P."/>
            <person name="Tomlinson C."/>
            <person name="Mitreva M."/>
            <person name="Hou S."/>
            <person name="Chen J."/>
            <person name="Wollam A."/>
            <person name="Pepin K.H."/>
            <person name="Johnson M."/>
            <person name="Bhonagiri V."/>
            <person name="Zhang X."/>
            <person name="Suruliraj S."/>
            <person name="Warren W."/>
            <person name="Chinwalla A."/>
            <person name="Mardis E.R."/>
            <person name="Wilson R.K."/>
        </authorList>
    </citation>
    <scope>NUCLEOTIDE SEQUENCE [LARGE SCALE GENOMIC DNA]</scope>
    <source>
        <strain evidence="13 14">YIT 11816</strain>
    </source>
</reference>
<dbReference type="PANTHER" id="PTHR34501">
    <property type="entry name" value="PROTEIN YDDL-RELATED"/>
    <property type="match status" value="1"/>
</dbReference>
<keyword evidence="10" id="KW-0998">Cell outer membrane</keyword>
<keyword evidence="6 11" id="KW-0732">Signal</keyword>
<evidence type="ECO:0000256" key="5">
    <source>
        <dbReference type="ARBA" id="ARBA00022692"/>
    </source>
</evidence>
<evidence type="ECO:0000256" key="7">
    <source>
        <dbReference type="ARBA" id="ARBA00023065"/>
    </source>
</evidence>
<dbReference type="GO" id="GO:0015288">
    <property type="term" value="F:porin activity"/>
    <property type="evidence" value="ECO:0007669"/>
    <property type="project" value="UniProtKB-KW"/>
</dbReference>
<feature type="domain" description="Porin" evidence="12">
    <location>
        <begin position="11"/>
        <end position="342"/>
    </location>
</feature>
<dbReference type="Gene3D" id="2.40.160.10">
    <property type="entry name" value="Porin"/>
    <property type="match status" value="1"/>
</dbReference>
<evidence type="ECO:0000256" key="3">
    <source>
        <dbReference type="ARBA" id="ARBA00022448"/>
    </source>
</evidence>
<dbReference type="PATRIC" id="fig|762967.3.peg.1630"/>
<organism evidence="13 14">
    <name type="scientific">Sutterella parvirubra YIT 11816</name>
    <dbReference type="NCBI Taxonomy" id="762967"/>
    <lineage>
        <taxon>Bacteria</taxon>
        <taxon>Pseudomonadati</taxon>
        <taxon>Pseudomonadota</taxon>
        <taxon>Betaproteobacteria</taxon>
        <taxon>Burkholderiales</taxon>
        <taxon>Sutterellaceae</taxon>
        <taxon>Sutterella</taxon>
    </lineage>
</organism>
<dbReference type="STRING" id="762967.HMPREF9440_02072"/>
<comment type="subunit">
    <text evidence="2">Homotrimer.</text>
</comment>
<feature type="signal peptide" evidence="11">
    <location>
        <begin position="1"/>
        <end position="21"/>
    </location>
</feature>
<dbReference type="Proteomes" id="UP000004956">
    <property type="component" value="Unassembled WGS sequence"/>
</dbReference>
<comment type="subcellular location">
    <subcellularLocation>
        <location evidence="1">Cell outer membrane</location>
        <topology evidence="1">Multi-pass membrane protein</topology>
    </subcellularLocation>
</comment>
<dbReference type="Pfam" id="PF13609">
    <property type="entry name" value="Porin_4"/>
    <property type="match status" value="1"/>
</dbReference>
<keyword evidence="7" id="KW-0406">Ion transport</keyword>
<evidence type="ECO:0000256" key="2">
    <source>
        <dbReference type="ARBA" id="ARBA00011233"/>
    </source>
</evidence>
<dbReference type="SUPFAM" id="SSF56935">
    <property type="entry name" value="Porins"/>
    <property type="match status" value="1"/>
</dbReference>
<feature type="chain" id="PRO_5003588036" evidence="11">
    <location>
        <begin position="22"/>
        <end position="371"/>
    </location>
</feature>
<dbReference type="RefSeq" id="WP_008543299.1">
    <property type="nucleotide sequence ID" value="NZ_JH605006.1"/>
</dbReference>
<keyword evidence="8" id="KW-0626">Porin</keyword>
<proteinExistence type="predicted"/>
<evidence type="ECO:0000259" key="12">
    <source>
        <dbReference type="Pfam" id="PF13609"/>
    </source>
</evidence>
<keyword evidence="5" id="KW-0812">Transmembrane</keyword>
<accession>H3KH33</accession>
<dbReference type="InterPro" id="IPR050298">
    <property type="entry name" value="Gram-neg_bact_OMP"/>
</dbReference>
<dbReference type="AlphaFoldDB" id="H3KH33"/>
<evidence type="ECO:0000313" key="14">
    <source>
        <dbReference type="Proteomes" id="UP000004956"/>
    </source>
</evidence>
<evidence type="ECO:0000256" key="1">
    <source>
        <dbReference type="ARBA" id="ARBA00004571"/>
    </source>
</evidence>
<sequence>MQKTLIALGLAAALTSFQAQAADVTLYGLVDYGLSLQHRTPVQGESDTTFKMNSGMNSGSRFGMKGTEDLGNGMKVGFVLENGFSADSGAMGQDGRIFGREASLTLSGDFGQVSFGRLGPVVGDNGTYALFGAAVSPFSCGWGDVGGHLQVTALGYEFIDNTINYRTPNFGGFDVTAQYSLGTDAKNYGEGVEGKTTVERMGAIAARYRAAGLMVVAGVETINWAQPAAGDTKLDDAMSLNLAGTYDFGVMKLYAYGQYFQDYQKAAKTTTFSVASGVDGFGINLGADVPAFGGTVKMGVGYGDFEGSRDSDLSMDTIQATLGFTYKLSPTTYMYTAGNFIKANYSDKYEAAHPDAAERICEYIVGMVHKF</sequence>
<comment type="caution">
    <text evidence="13">The sequence shown here is derived from an EMBL/GenBank/DDBJ whole genome shotgun (WGS) entry which is preliminary data.</text>
</comment>